<dbReference type="InterPro" id="IPR025392">
    <property type="entry name" value="DUF4124"/>
</dbReference>
<keyword evidence="4" id="KW-1185">Reference proteome</keyword>
<feature type="compositionally biased region" description="Pro residues" evidence="1">
    <location>
        <begin position="79"/>
        <end position="96"/>
    </location>
</feature>
<accession>A0A246JMM7</accession>
<dbReference type="Pfam" id="PF13511">
    <property type="entry name" value="DUF4124"/>
    <property type="match status" value="1"/>
</dbReference>
<evidence type="ECO:0000259" key="2">
    <source>
        <dbReference type="Pfam" id="PF13511"/>
    </source>
</evidence>
<feature type="domain" description="DUF4124" evidence="2">
    <location>
        <begin position="39"/>
        <end position="93"/>
    </location>
</feature>
<evidence type="ECO:0000313" key="3">
    <source>
        <dbReference type="EMBL" id="OWQ93835.1"/>
    </source>
</evidence>
<organism evidence="3 4">
    <name type="scientific">Roseateles aquatilis</name>
    <dbReference type="NCBI Taxonomy" id="431061"/>
    <lineage>
        <taxon>Bacteria</taxon>
        <taxon>Pseudomonadati</taxon>
        <taxon>Pseudomonadota</taxon>
        <taxon>Betaproteobacteria</taxon>
        <taxon>Burkholderiales</taxon>
        <taxon>Sphaerotilaceae</taxon>
        <taxon>Roseateles</taxon>
    </lineage>
</organism>
<evidence type="ECO:0000256" key="1">
    <source>
        <dbReference type="SAM" id="MobiDB-lite"/>
    </source>
</evidence>
<reference evidence="3 4" key="1">
    <citation type="journal article" date="2008" name="Int. J. Syst. Evol. Microbiol.">
        <title>Description of Roseateles aquatilis sp. nov. and Roseateles terrae sp. nov., in the class Betaproteobacteria, and emended description of the genus Roseateles.</title>
        <authorList>
            <person name="Gomila M."/>
            <person name="Bowien B."/>
            <person name="Falsen E."/>
            <person name="Moore E.R."/>
            <person name="Lalucat J."/>
        </authorList>
    </citation>
    <scope>NUCLEOTIDE SEQUENCE [LARGE SCALE GENOMIC DNA]</scope>
    <source>
        <strain evidence="3 4">CCUG 48205</strain>
    </source>
</reference>
<feature type="region of interest" description="Disordered" evidence="1">
    <location>
        <begin position="67"/>
        <end position="123"/>
    </location>
</feature>
<dbReference type="EMBL" id="NIOF01000001">
    <property type="protein sequence ID" value="OWQ93835.1"/>
    <property type="molecule type" value="Genomic_DNA"/>
</dbReference>
<proteinExistence type="predicted"/>
<protein>
    <recommendedName>
        <fullName evidence="2">DUF4124 domain-containing protein</fullName>
    </recommendedName>
</protein>
<name>A0A246JMM7_9BURK</name>
<dbReference type="AlphaFoldDB" id="A0A246JMM7"/>
<comment type="caution">
    <text evidence="3">The sequence shown here is derived from an EMBL/GenBank/DDBJ whole genome shotgun (WGS) entry which is preliminary data.</text>
</comment>
<sequence length="172" mass="18531">MATHARGIALHRVLYRALHRVSHGGSTGRLTLTAIATALLLSPLTAVRAQQVYKWVDAEGRVHYSERKPVDPAVKPAEIKPPPPPPPQPVPAPKPPTTTQVRPHAPVDPGFHHPTGKKVPESLSAGLNPETDAYRCALAKDVLSGAVVHGNRKPTDDYDRATAHGDIKLFCK</sequence>
<dbReference type="Proteomes" id="UP000197468">
    <property type="component" value="Unassembled WGS sequence"/>
</dbReference>
<evidence type="ECO:0000313" key="4">
    <source>
        <dbReference type="Proteomes" id="UP000197468"/>
    </source>
</evidence>
<gene>
    <name evidence="3" type="ORF">CDN99_05210</name>
</gene>